<gene>
    <name evidence="4" type="ORF">J1N35_023018</name>
</gene>
<evidence type="ECO:0000256" key="2">
    <source>
        <dbReference type="SAM" id="MobiDB-lite"/>
    </source>
</evidence>
<evidence type="ECO:0000259" key="3">
    <source>
        <dbReference type="PROSITE" id="PS50158"/>
    </source>
</evidence>
<dbReference type="AlphaFoldDB" id="A0A9D4A3A7"/>
<dbReference type="OrthoDB" id="786567at2759"/>
<protein>
    <recommendedName>
        <fullName evidence="3">CCHC-type domain-containing protein</fullName>
    </recommendedName>
</protein>
<dbReference type="InterPro" id="IPR040256">
    <property type="entry name" value="At4g02000-like"/>
</dbReference>
<dbReference type="PROSITE" id="PS50158">
    <property type="entry name" value="ZF_CCHC"/>
    <property type="match status" value="1"/>
</dbReference>
<keyword evidence="1" id="KW-0862">Zinc</keyword>
<comment type="caution">
    <text evidence="4">The sequence shown here is derived from an EMBL/GenBank/DDBJ whole genome shotgun (WGS) entry which is preliminary data.</text>
</comment>
<feature type="region of interest" description="Disordered" evidence="2">
    <location>
        <begin position="194"/>
        <end position="233"/>
    </location>
</feature>
<dbReference type="GO" id="GO:0003676">
    <property type="term" value="F:nucleic acid binding"/>
    <property type="evidence" value="ECO:0007669"/>
    <property type="project" value="InterPro"/>
</dbReference>
<sequence length="233" mass="26204">MTWIRFPALPSHLYNRKIITEIGELVGKVVKLDLNTDCRSRGRFARMAVYINLEKSLISQTLINGRTQMVEYESLSTICFHCGRYGHVESICTLKLHVPSAEVNTDTTKSAPEVQNSTVENSEKKDGNFGPWIIVEWRSRRKTRDNPQKSVGIQETDKGGSRSIGPINGNLDKRVNDKDLGDLRKLKGKETIIEGQREKRQGILTKGQSFNKSANGYFRELGSNSGFSPSTNK</sequence>
<feature type="region of interest" description="Disordered" evidence="2">
    <location>
        <begin position="140"/>
        <end position="175"/>
    </location>
</feature>
<keyword evidence="1" id="KW-0863">Zinc-finger</keyword>
<keyword evidence="1" id="KW-0479">Metal-binding</keyword>
<proteinExistence type="predicted"/>
<organism evidence="4 5">
    <name type="scientific">Gossypium stocksii</name>
    <dbReference type="NCBI Taxonomy" id="47602"/>
    <lineage>
        <taxon>Eukaryota</taxon>
        <taxon>Viridiplantae</taxon>
        <taxon>Streptophyta</taxon>
        <taxon>Embryophyta</taxon>
        <taxon>Tracheophyta</taxon>
        <taxon>Spermatophyta</taxon>
        <taxon>Magnoliopsida</taxon>
        <taxon>eudicotyledons</taxon>
        <taxon>Gunneridae</taxon>
        <taxon>Pentapetalae</taxon>
        <taxon>rosids</taxon>
        <taxon>malvids</taxon>
        <taxon>Malvales</taxon>
        <taxon>Malvaceae</taxon>
        <taxon>Malvoideae</taxon>
        <taxon>Gossypium</taxon>
    </lineage>
</organism>
<dbReference type="EMBL" id="JAIQCV010000007">
    <property type="protein sequence ID" value="KAH1083257.1"/>
    <property type="molecule type" value="Genomic_DNA"/>
</dbReference>
<dbReference type="PANTHER" id="PTHR31286:SF173">
    <property type="entry name" value="DUF4283 DOMAIN-CONTAINING PROTEIN"/>
    <property type="match status" value="1"/>
</dbReference>
<evidence type="ECO:0000313" key="4">
    <source>
        <dbReference type="EMBL" id="KAH1083257.1"/>
    </source>
</evidence>
<dbReference type="GO" id="GO:0008270">
    <property type="term" value="F:zinc ion binding"/>
    <property type="evidence" value="ECO:0007669"/>
    <property type="project" value="UniProtKB-KW"/>
</dbReference>
<accession>A0A9D4A3A7</accession>
<dbReference type="InterPro" id="IPR001878">
    <property type="entry name" value="Znf_CCHC"/>
</dbReference>
<feature type="domain" description="CCHC-type" evidence="3">
    <location>
        <begin position="79"/>
        <end position="92"/>
    </location>
</feature>
<reference evidence="4 5" key="1">
    <citation type="journal article" date="2021" name="Plant Biotechnol. J.">
        <title>Multi-omics assisted identification of the key and species-specific regulatory components of drought-tolerant mechanisms in Gossypium stocksii.</title>
        <authorList>
            <person name="Yu D."/>
            <person name="Ke L."/>
            <person name="Zhang D."/>
            <person name="Wu Y."/>
            <person name="Sun Y."/>
            <person name="Mei J."/>
            <person name="Sun J."/>
            <person name="Sun Y."/>
        </authorList>
    </citation>
    <scope>NUCLEOTIDE SEQUENCE [LARGE SCALE GENOMIC DNA]</scope>
    <source>
        <strain evidence="5">cv. E1</strain>
        <tissue evidence="4">Leaf</tissue>
    </source>
</reference>
<feature type="region of interest" description="Disordered" evidence="2">
    <location>
        <begin position="104"/>
        <end position="125"/>
    </location>
</feature>
<feature type="compositionally biased region" description="Polar residues" evidence="2">
    <location>
        <begin position="222"/>
        <end position="233"/>
    </location>
</feature>
<evidence type="ECO:0000256" key="1">
    <source>
        <dbReference type="PROSITE-ProRule" id="PRU00047"/>
    </source>
</evidence>
<dbReference type="PANTHER" id="PTHR31286">
    <property type="entry name" value="GLYCINE-RICH CELL WALL STRUCTURAL PROTEIN 1.8-LIKE"/>
    <property type="match status" value="1"/>
</dbReference>
<dbReference type="Proteomes" id="UP000828251">
    <property type="component" value="Unassembled WGS sequence"/>
</dbReference>
<feature type="compositionally biased region" description="Polar residues" evidence="2">
    <location>
        <begin position="104"/>
        <end position="120"/>
    </location>
</feature>
<evidence type="ECO:0000313" key="5">
    <source>
        <dbReference type="Proteomes" id="UP000828251"/>
    </source>
</evidence>
<name>A0A9D4A3A7_9ROSI</name>
<keyword evidence="5" id="KW-1185">Reference proteome</keyword>